<accession>A0AAW2XLE6</accession>
<gene>
    <name evidence="1" type="ORF">Slati_0811100</name>
</gene>
<proteinExistence type="predicted"/>
<sequence>MRIGDGKFIRIAATPWISRPSTFQTMFPPRTLPALATVDVLLNPEGLWDVEHVGEFDHLYWHYDTKGWFSVKSAYWLAIHQAIPTDRPFLRMIGDLYEERRRNPELEVDGAYAVCEELESDMEHILMDCSFA</sequence>
<protein>
    <submittedName>
        <fullName evidence="1">Uncharacterized protein</fullName>
    </submittedName>
</protein>
<organism evidence="1">
    <name type="scientific">Sesamum latifolium</name>
    <dbReference type="NCBI Taxonomy" id="2727402"/>
    <lineage>
        <taxon>Eukaryota</taxon>
        <taxon>Viridiplantae</taxon>
        <taxon>Streptophyta</taxon>
        <taxon>Embryophyta</taxon>
        <taxon>Tracheophyta</taxon>
        <taxon>Spermatophyta</taxon>
        <taxon>Magnoliopsida</taxon>
        <taxon>eudicotyledons</taxon>
        <taxon>Gunneridae</taxon>
        <taxon>Pentapetalae</taxon>
        <taxon>asterids</taxon>
        <taxon>lamiids</taxon>
        <taxon>Lamiales</taxon>
        <taxon>Pedaliaceae</taxon>
        <taxon>Sesamum</taxon>
    </lineage>
</organism>
<reference evidence="1" key="1">
    <citation type="submission" date="2020-06" db="EMBL/GenBank/DDBJ databases">
        <authorList>
            <person name="Li T."/>
            <person name="Hu X."/>
            <person name="Zhang T."/>
            <person name="Song X."/>
            <person name="Zhang H."/>
            <person name="Dai N."/>
            <person name="Sheng W."/>
            <person name="Hou X."/>
            <person name="Wei L."/>
        </authorList>
    </citation>
    <scope>NUCLEOTIDE SEQUENCE</scope>
    <source>
        <strain evidence="1">KEN1</strain>
        <tissue evidence="1">Leaf</tissue>
    </source>
</reference>
<evidence type="ECO:0000313" key="1">
    <source>
        <dbReference type="EMBL" id="KAL0454719.1"/>
    </source>
</evidence>
<dbReference type="AlphaFoldDB" id="A0AAW2XLE6"/>
<comment type="caution">
    <text evidence="1">The sequence shown here is derived from an EMBL/GenBank/DDBJ whole genome shotgun (WGS) entry which is preliminary data.</text>
</comment>
<reference evidence="1" key="2">
    <citation type="journal article" date="2024" name="Plant">
        <title>Genomic evolution and insights into agronomic trait innovations of Sesamum species.</title>
        <authorList>
            <person name="Miao H."/>
            <person name="Wang L."/>
            <person name="Qu L."/>
            <person name="Liu H."/>
            <person name="Sun Y."/>
            <person name="Le M."/>
            <person name="Wang Q."/>
            <person name="Wei S."/>
            <person name="Zheng Y."/>
            <person name="Lin W."/>
            <person name="Duan Y."/>
            <person name="Cao H."/>
            <person name="Xiong S."/>
            <person name="Wang X."/>
            <person name="Wei L."/>
            <person name="Li C."/>
            <person name="Ma Q."/>
            <person name="Ju M."/>
            <person name="Zhao R."/>
            <person name="Li G."/>
            <person name="Mu C."/>
            <person name="Tian Q."/>
            <person name="Mei H."/>
            <person name="Zhang T."/>
            <person name="Gao T."/>
            <person name="Zhang H."/>
        </authorList>
    </citation>
    <scope>NUCLEOTIDE SEQUENCE</scope>
    <source>
        <strain evidence="1">KEN1</strain>
    </source>
</reference>
<dbReference type="EMBL" id="JACGWN010000003">
    <property type="protein sequence ID" value="KAL0454719.1"/>
    <property type="molecule type" value="Genomic_DNA"/>
</dbReference>
<name>A0AAW2XLE6_9LAMI</name>